<feature type="coiled-coil region" evidence="1">
    <location>
        <begin position="3035"/>
        <end position="3062"/>
    </location>
</feature>
<dbReference type="KEGG" id="prel:PRELSG_0609200"/>
<dbReference type="GO" id="GO:0045505">
    <property type="term" value="F:dynein intermediate chain binding"/>
    <property type="evidence" value="ECO:0007669"/>
    <property type="project" value="InterPro"/>
</dbReference>
<feature type="coiled-coil region" evidence="1">
    <location>
        <begin position="3174"/>
        <end position="3211"/>
    </location>
</feature>
<dbReference type="OMA" id="KIFHINQ"/>
<dbReference type="VEuPathDB" id="PlasmoDB:PRELSG_0609200"/>
<dbReference type="RefSeq" id="XP_028532125.1">
    <property type="nucleotide sequence ID" value="XM_028675547.1"/>
</dbReference>
<evidence type="ECO:0008006" key="5">
    <source>
        <dbReference type="Google" id="ProtNLM"/>
    </source>
</evidence>
<feature type="region of interest" description="Disordered" evidence="2">
    <location>
        <begin position="2213"/>
        <end position="2236"/>
    </location>
</feature>
<evidence type="ECO:0000256" key="1">
    <source>
        <dbReference type="SAM" id="Coils"/>
    </source>
</evidence>
<gene>
    <name evidence="3" type="ORF">PRELSG_0609200</name>
</gene>
<dbReference type="OrthoDB" id="377933at2759"/>
<dbReference type="GeneID" id="39735218"/>
<name>A0A1J1H6Q7_PLARL</name>
<dbReference type="GO" id="GO:0007018">
    <property type="term" value="P:microtubule-based movement"/>
    <property type="evidence" value="ECO:0007669"/>
    <property type="project" value="InterPro"/>
</dbReference>
<organism evidence="3 4">
    <name type="scientific">Plasmodium relictum</name>
    <dbReference type="NCBI Taxonomy" id="85471"/>
    <lineage>
        <taxon>Eukaryota</taxon>
        <taxon>Sar</taxon>
        <taxon>Alveolata</taxon>
        <taxon>Apicomplexa</taxon>
        <taxon>Aconoidasida</taxon>
        <taxon>Haemosporida</taxon>
        <taxon>Plasmodiidae</taxon>
        <taxon>Plasmodium</taxon>
        <taxon>Plasmodium (Haemamoeba)</taxon>
    </lineage>
</organism>
<feature type="coiled-coil region" evidence="1">
    <location>
        <begin position="1950"/>
        <end position="1977"/>
    </location>
</feature>
<dbReference type="Proteomes" id="UP000220158">
    <property type="component" value="Chromosome 6"/>
</dbReference>
<dbReference type="GO" id="GO:0030286">
    <property type="term" value="C:dynein complex"/>
    <property type="evidence" value="ECO:0007669"/>
    <property type="project" value="InterPro"/>
</dbReference>
<reference evidence="3 4" key="1">
    <citation type="submission" date="2015-04" db="EMBL/GenBank/DDBJ databases">
        <authorList>
            <consortium name="Pathogen Informatics"/>
        </authorList>
    </citation>
    <scope>NUCLEOTIDE SEQUENCE [LARGE SCALE GENOMIC DNA]</scope>
    <source>
        <strain evidence="3 4">SGS1</strain>
    </source>
</reference>
<dbReference type="Gene3D" id="3.20.180.20">
    <property type="entry name" value="Dynein heavy chain, N-terminal domain 2"/>
    <property type="match status" value="1"/>
</dbReference>
<dbReference type="InterPro" id="IPR026983">
    <property type="entry name" value="DHC"/>
</dbReference>
<feature type="compositionally biased region" description="Basic and acidic residues" evidence="2">
    <location>
        <begin position="2226"/>
        <end position="2236"/>
    </location>
</feature>
<evidence type="ECO:0000313" key="3">
    <source>
        <dbReference type="EMBL" id="CRG99117.1"/>
    </source>
</evidence>
<dbReference type="PANTHER" id="PTHR45703:SF36">
    <property type="entry name" value="DYNEIN HEAVY CHAIN, CYTOPLASMIC"/>
    <property type="match status" value="1"/>
</dbReference>
<protein>
    <recommendedName>
        <fullName evidence="5">Dynein heavy chain C-terminal domain-containing protein</fullName>
    </recommendedName>
</protein>
<accession>A0A1J1H6Q7</accession>
<evidence type="ECO:0000313" key="4">
    <source>
        <dbReference type="Proteomes" id="UP000220158"/>
    </source>
</evidence>
<dbReference type="PANTHER" id="PTHR45703">
    <property type="entry name" value="DYNEIN HEAVY CHAIN"/>
    <property type="match status" value="1"/>
</dbReference>
<evidence type="ECO:0000256" key="2">
    <source>
        <dbReference type="SAM" id="MobiDB-lite"/>
    </source>
</evidence>
<keyword evidence="1" id="KW-0175">Coiled coil</keyword>
<feature type="compositionally biased region" description="Basic and acidic residues" evidence="2">
    <location>
        <begin position="2181"/>
        <end position="2194"/>
    </location>
</feature>
<dbReference type="EMBL" id="LN835301">
    <property type="protein sequence ID" value="CRG99117.1"/>
    <property type="molecule type" value="Genomic_DNA"/>
</dbReference>
<dbReference type="GO" id="GO:0051959">
    <property type="term" value="F:dynein light intermediate chain binding"/>
    <property type="evidence" value="ECO:0007669"/>
    <property type="project" value="InterPro"/>
</dbReference>
<sequence>MNYSSLKKNLIIKFNVDNKNDINERKTKIKSINKKVNLNLNENYKTNEINNDEKNEFDIFLEMDCILKEKTTKKNENVLNIKEKSPINKNNQSENVNLIKNLNCKNNKEIYKKNNYNEEKGKMFKKKIDIVEASFSVINKWNNHNDLIEFVKNNLKNNEFIYVKRFSNNCFEKIDSRNKKETDFMSISPNGVMINEKNESTFYELNEWRNYITLLNSALNLKFVKKFKLYKYFFLLKNLIKYTKFKKKKSYIKENLLFLNEDFFKGFIQIQTILHELSDNKLIDISINNMSIEQFKEIQNDYFLKIDSFIKKKLKHITNIICKYCIKSLNNFLKKNGIVDDDNKIINELSVYENKEIFKVYPKIINKNISKNIQRNNTNVDVYYNKIALSNCYCIYIKRFIHLSQYLCDNTLRNMIINTYEYFLKLLNNYFEVNEEKKSEKNNISKNNDNNTFRNDGPYKLIKMDENDNNTNQNDNNNNNINNNKSKNEICLFNVMLIIENNKLKITPEYDLLINTIMYYINMSLQNLCKREEFFNSFKIKEFFKNQIFTDNIIYKEKNNEDLNYDKNFSNFINSDETISKLHSELKDKMGILYNSMVDVCNDFNDIIKLHNKYEKIDIEKINIMDNNFISYLFTSFKEHENKIKRMNKEINIHLFKVDNTALIDYLLKNINKKWNNLINYLPSLNNQTIDDLTIKLDNSLNIINKTPATIDELVSYIDFANSFNDELVTVEENIESISSLFLLFKKYYINISGNQTTKIFHINQKINSLKSILNNEKNYDLQFNDLYKDLIFRINEIEKKIQNFVNIMKTNILENNVNYSLNDILQEIYFVTPINDINHIYYTKNKERNNNENDIVNQEKKTNNDLTKLDYSVNDSLYNRLSDDINETNDYINKFFINENNEIVINDEMKKKFYTFELLEFLRIKIINIKKDVDKYIYYQKVLKKKKNEFVNFSLLSNMFINNSLTIYTFFKFICYNEKYKKQKIFNINLEELSNEINKINVYFKEINKNFVNNEFYEKCKKFHKTYDNVLKILKLLKVIYKNEKYFKRAIDILNYSKNIENTENINNLYKMNTGDSTKEENRILQKGKLTYNYNNINLSDLFNLSFVNSLPEIENICFEYEKEKKINEKFQILKNTLKKYKVDVSLMNKKIYFINNIDELITHLKQILTELFIIENDKFSKHLYEDMYKLSEQIKNFTNILTAIKKIQTYYLNLQRHKNNELKKFLKLDLSIIIKKYKQQCEEFFVYPQITKHIEKNYDLTYFKTFMQQLKEIIIDAEKHILDKRNEFYAFYLLNDDDFLKVYLDLKDMKSLNSYVNKIFPNIKKIIFQNETICGVLTNDNERIIFKEEIKFKKMEFLLNEISNEIKNSVMKNIHTYVKSKNFFSTLKEDSYLYFININNLQLLFILLNIYFTYVLEYVLKNPLKNKDIVFIISQNISKMIEERNDNKNKANEKENNNHNNKSYAYDKKNWIFILTFFMYIKEKFQNFMNDENNLSTNSYNYLEYVKHHYDKDYYIQFFHHKIKYKYELLNNYNYTLDMIYYEKNYNFLFYKYLSNNFITLYSDSSYSINYSKDFSTLLGFHFFFINNINLQKNDILNFMSCCLSSNISLFFYEIDKYKEDLLSVLNEQLVNISNHILNKKKTIIVNNNEFNLNKKNLIYLSLNKNSFPLYDYFSDKNYNFKRLQFSFSFYQPSKPFSLSIFFLLFFSYGCSKCDILSMATYKAFFYLKQHNSLKKYIDEKKLVNIVKSTLKKKKNEEEFIISKKIIKYVSSFVENNKLIELINNICLIFDLSKNSQVKLLQLVDKKEKEKEQYSEVDSNSQESKDKKNFKNQINKIVTHLIKETKLNFLKYQVNKAIEIYKILNFKSKKENTYNNEEEKKVKHILITGKNYSGVNTIIFLLYNFLKSLEKTEFSSFDLCFIERINISYCLKEDVLKFVFHPKNYFISEQEQNEENEIENSLMKENKNEKNLQKDAINKKCIKIEKEKKKTKLFYNKTNKNYINDLEYIKLNLNRNEENYIYKNKMLLLKFISVREIDLIEKMCNYTLKKNMCSEINKEDNDFNYNCFIFKPDSLNKISPYIIDKFHYININHTIPYISFITYLVDQIKIYKFSKKKIIKLFEDLIIETLNFFKKQKKNVQNICSKEKFYNREEIKEENKIEEENENKNDYFNSINKEGQNEKKKNSDKETENKKINEYVGKNIYEEEYTKNLSENEENNNPNEESKNTKNEDEESEFFKEDVIEFYQDNNINIKIHINTLISNFVKFIEYFLNLLKEKKGFDKKIVDNHLNNIITISFIYAFTSFMSNQLRSNFENYIFKYINNISIIPRNTSFVHIYYNIESNKILRQEKVYKNENIIIDKKKLINNLLIANNNYFIFEDLHILSIKNFLKMSIYLRMPFIIMGYSNSAKSLCTYNYLNSHKKKKNNIYNFMFSFSYLFSYNQIIQKLKKEFDFSKKYISDDITIYLDDINCLNNENSLNTMEFLYNLINFNDFFDVEYNKQIILSNKKIICSLNNEDITITKNNYHSLSKLYKNFFIFNLSTLTTKDIKCLYSNIIESLFQKYNFCEEIINECNNFISCILETFEEIIRIKENNKFYFYTNKINNILNYLLLYDKECSNSINDILILFQNDFYRIFCKDIVSYKDRMNCIEIIKTNFDKYFNKYMIYKNDDLFLNSNKHITIENKSNLYNDPSSKLNISYLKTFFEYDNIEIFYKDIINLILTINSYLIINRTNIIFINNQKDLLSKIITIYCQYKSYNCVFLQENLECIKEQIKETYKNTIYLINKNKENFNNNENSNYNENSNDNCKNIFFSKIIPIDEYLSLFDNVIYNGNLDVLYENFRNEFYLEIINIIKHQEISIEGNFDNYIFPLLLDKNHFLFYTEDSNSLYNNYYNKYKNLFKSCYFVYLNLYNFEESKIFLFNISFPIYNYIRNMITYSFEVTSTFKENIFLDEIDSKESLYFSRIINNLNTRVKNNKKDIKIENKIYNNCISYLIKNTYEMYYKFKKEQLNELLCKKEKCKKIITDFFDQNVINRIKELKIQIKNIKEEINKFKSCINEELIKYKKDIFTTRDNLKRITKKDFEYFKQNNKNNYLGFLKILYLYINKKNDKNFIKNTFSYSYFIKKIKNIDENSINKNFILKYENISNVDKFLNYKFIFILHIFIVSVNNYVKKKDSLNNEYQKILNLEKEIFSLNDQINTLRSSAISIDTLTILGEVISIHKKIKKEIKNKKSLLLYKSILFNYCSSFNYKEKMKFLKLLVNEKKKYLYLCNTSECIYGENKNEKEENINTEYLLNFKNFIDTPFLKKYGEMKLCNDDMIIFNCHLLDNIKEKIIICIDSFYQLKKYLLKKLKTEKKNYCYIKYQHFYNISSFYSGEDNKHEEEEEKEETEINYNNKDRNFTKFLNNLKYYKNNTCCLIFRGIDENIYKILNEKNISTIYIFLENYKEINFEKIYQSYHVIYCDYKKKNILNLLLYYYNKIKNINLIRNFSTVENENYEEKIINISMNFLNKKINEREMIEEFSKEKEKYGEILNNIEITNVDEKNKKNNFILIYVFYLLIQTIRTWKKKYNISSLYFLNIVKVFFQKYNIEKQNSEKDILNFFYLYILSFLDNKNILTVNFILSLFIDIYLYKLIKLKDIFLFFRNYNKKGEKNIIQKVIKNKIKKKIIKNKKIKNEKYIETEETFLNKRNDKIIKSLEESLGKKKNDHYSLNEKGECEGVFESNNYYNAIEDYYGEMCDSSFDSDNIYDNGYDLVEELEKQKETNTEEIKIPVGHNKEDEEKVKYMKDENNLKELIINLDGSLKLLYNKRKKLKSLFYEKSSEDSEESDFNSNYSDYSEEEVCKLKKENQKINELSIIYYLEELKELRNSKKYIFKRLLKSISDNKNEWDNYIKNNDSTYINDFPLKELNNSSMYYYRLLIDKIIKKNDLYISINNYINIKLSDIYIDKKVIYCNFYNFINKIINSFTFSNETKNSNKSNDNKEEFSKNIEKKKSILSDQINSNNYLTEVFNERKQITILLEKNKYSFILLKIFLNSNNVTYLDLKNNCQTNLADIIIVDIKNKEDSYKLENLVNDNLKKIFLIFYFDISTVTFSVIKNSILINFDFSSCSINYLNFLYFIIKSLNYKNVNDNNINSKYIFLVILFFTVINEQINLENLQLDLDLINEMTFLIDLFCNVVNLIKDEEKYKEFFYNYFRISLEFLFSRNSVLIKNMIFSFLCNFFSNKMHKNVLSNINNILKIPTNLYRIDQLIEYIKNNFHLIQEFSQQNKISHICEINYQIKSLKNIFISSSFINKYQKLEIFKLIFSSFDIFSTFTFIKPAINATVKLIYLTEEYNTLLHYINEIKKEIQYFVKILQLSKPLDNYYLNIKNINLKFLIPEKWEFNDEKEKNLKNFFINIEAKLKYLKEIINKEQRGCNNIYNISMFTNPLLFFYSLFFTYATNMNTKIENLNIFFKYSEEINTNEDGIWLEPIKIYKSKFVKSTNDICHSKIHKKNAVYFKISSEENKIDEHRNFISEENETDEDIINKNKGENNNFIINYEKAKGKNFYYNSPYILIKIKKKKNENLEVKVNNDDKKNRHVTNELIQSQNNNLNSFFELFKNNDEFDNNDFVYYCPVFKFNPSTKKNDKLLFFLPLPCIYNKIIYKKFKVHMLL</sequence>
<dbReference type="InterPro" id="IPR042228">
    <property type="entry name" value="Dynein_linker_3"/>
</dbReference>
<keyword evidence="4" id="KW-1185">Reference proteome</keyword>
<feature type="region of interest" description="Disordered" evidence="2">
    <location>
        <begin position="2169"/>
        <end position="2194"/>
    </location>
</feature>
<proteinExistence type="predicted"/>